<keyword evidence="3" id="KW-1185">Reference proteome</keyword>
<proteinExistence type="predicted"/>
<dbReference type="KEGG" id="amol:AMOL_1213"/>
<dbReference type="EMBL" id="NXFY01000001">
    <property type="protein sequence ID" value="PHO19423.1"/>
    <property type="molecule type" value="Genomic_DNA"/>
</dbReference>
<dbReference type="Proteomes" id="UP000221222">
    <property type="component" value="Unassembled WGS sequence"/>
</dbReference>
<gene>
    <name evidence="1" type="ORF">AMOL_1213</name>
    <name evidence="2" type="ORF">CPU12_01195</name>
</gene>
<sequence length="88" mass="10597">MKLIIYILLTCLIVPYLSAEMTPTLKKMIELRQKQDKREQEKQKKEWNDPNNKYLRELTKKHYGKALHGDKEQEKLQKNIVNSIKENK</sequence>
<evidence type="ECO:0000313" key="1">
    <source>
        <dbReference type="EMBL" id="AXX92194.1"/>
    </source>
</evidence>
<protein>
    <submittedName>
        <fullName evidence="2">Uncharacterized protein</fullName>
    </submittedName>
</protein>
<accession>A0A2G1DLP1</accession>
<organism evidence="2 3">
    <name type="scientific">Malaciobacter molluscorum LMG 25693</name>
    <dbReference type="NCBI Taxonomy" id="870501"/>
    <lineage>
        <taxon>Bacteria</taxon>
        <taxon>Pseudomonadati</taxon>
        <taxon>Campylobacterota</taxon>
        <taxon>Epsilonproteobacteria</taxon>
        <taxon>Campylobacterales</taxon>
        <taxon>Arcobacteraceae</taxon>
        <taxon>Malaciobacter</taxon>
    </lineage>
</organism>
<reference evidence="2 3" key="1">
    <citation type="submission" date="2017-09" db="EMBL/GenBank/DDBJ databases">
        <title>Arcobacter canalis sp. nov., a new species isolated from a water canal contaminated with urban sewage.</title>
        <authorList>
            <person name="Perez-Cataluna A."/>
            <person name="Salas-Masso N."/>
            <person name="Figueras M.J."/>
        </authorList>
    </citation>
    <scope>NUCLEOTIDE SEQUENCE [LARGE SCALE GENOMIC DNA]</scope>
    <source>
        <strain evidence="2 3">F98-3</strain>
    </source>
</reference>
<evidence type="ECO:0000313" key="3">
    <source>
        <dbReference type="Proteomes" id="UP000221222"/>
    </source>
</evidence>
<dbReference type="EMBL" id="CP032098">
    <property type="protein sequence ID" value="AXX92194.1"/>
    <property type="molecule type" value="Genomic_DNA"/>
</dbReference>
<name>A0A2G1DLP1_9BACT</name>
<dbReference type="Proteomes" id="UP000262712">
    <property type="component" value="Chromosome"/>
</dbReference>
<evidence type="ECO:0000313" key="4">
    <source>
        <dbReference type="Proteomes" id="UP000262712"/>
    </source>
</evidence>
<dbReference type="AlphaFoldDB" id="A0A2G1DLP1"/>
<reference evidence="1 4" key="2">
    <citation type="submission" date="2018-08" db="EMBL/GenBank/DDBJ databases">
        <title>Complete genome of the Arcobacter molluscorum type strain LMG 25693.</title>
        <authorList>
            <person name="Miller W.G."/>
            <person name="Yee E."/>
            <person name="Bono J.L."/>
        </authorList>
    </citation>
    <scope>NUCLEOTIDE SEQUENCE [LARGE SCALE GENOMIC DNA]</scope>
    <source>
        <strain evidence="1 4">CECT 7696</strain>
    </source>
</reference>
<dbReference type="RefSeq" id="WP_099341239.1">
    <property type="nucleotide sequence ID" value="NZ_CP032098.1"/>
</dbReference>
<evidence type="ECO:0000313" key="2">
    <source>
        <dbReference type="EMBL" id="PHO19423.1"/>
    </source>
</evidence>